<feature type="region of interest" description="Disordered" evidence="1">
    <location>
        <begin position="78"/>
        <end position="134"/>
    </location>
</feature>
<sequence>MPGLLRPRRSPLLAALPTGSGSRRVTLPSRHVASVVDADDSADSTSLYSAPLPGPHSSTSTSASLLVLLLLGGRQDGDAPDAASLGSRRGPLDSQTLPQLRLSGTGTSGGRGRVQASEEAEARQARRLSVGPDRGLGSPFDRLKWRLKRMVRKRPPFGKPLRLRRLVEKLHFARLHFPLERTRLG</sequence>
<name>A0A448XS66_9PLAT</name>
<comment type="caution">
    <text evidence="2">The sequence shown here is derived from an EMBL/GenBank/DDBJ whole genome shotgun (WGS) entry which is preliminary data.</text>
</comment>
<keyword evidence="3" id="KW-1185">Reference proteome</keyword>
<evidence type="ECO:0000313" key="2">
    <source>
        <dbReference type="EMBL" id="VEL43646.1"/>
    </source>
</evidence>
<evidence type="ECO:0000313" key="3">
    <source>
        <dbReference type="Proteomes" id="UP000784294"/>
    </source>
</evidence>
<proteinExistence type="predicted"/>
<dbReference type="EMBL" id="CAAALY010283645">
    <property type="protein sequence ID" value="VEL43646.1"/>
    <property type="molecule type" value="Genomic_DNA"/>
</dbReference>
<feature type="region of interest" description="Disordered" evidence="1">
    <location>
        <begin position="37"/>
        <end position="59"/>
    </location>
</feature>
<organism evidence="2 3">
    <name type="scientific">Protopolystoma xenopodis</name>
    <dbReference type="NCBI Taxonomy" id="117903"/>
    <lineage>
        <taxon>Eukaryota</taxon>
        <taxon>Metazoa</taxon>
        <taxon>Spiralia</taxon>
        <taxon>Lophotrochozoa</taxon>
        <taxon>Platyhelminthes</taxon>
        <taxon>Monogenea</taxon>
        <taxon>Polyopisthocotylea</taxon>
        <taxon>Polystomatidea</taxon>
        <taxon>Polystomatidae</taxon>
        <taxon>Protopolystoma</taxon>
    </lineage>
</organism>
<accession>A0A448XS66</accession>
<protein>
    <submittedName>
        <fullName evidence="2">Uncharacterized protein</fullName>
    </submittedName>
</protein>
<evidence type="ECO:0000256" key="1">
    <source>
        <dbReference type="SAM" id="MobiDB-lite"/>
    </source>
</evidence>
<feature type="region of interest" description="Disordered" evidence="1">
    <location>
        <begin position="1"/>
        <end position="25"/>
    </location>
</feature>
<gene>
    <name evidence="2" type="ORF">PXEA_LOCUS37086</name>
</gene>
<dbReference type="AlphaFoldDB" id="A0A448XS66"/>
<reference evidence="2" key="1">
    <citation type="submission" date="2018-11" db="EMBL/GenBank/DDBJ databases">
        <authorList>
            <consortium name="Pathogen Informatics"/>
        </authorList>
    </citation>
    <scope>NUCLEOTIDE SEQUENCE</scope>
</reference>
<dbReference type="Proteomes" id="UP000784294">
    <property type="component" value="Unassembled WGS sequence"/>
</dbReference>